<dbReference type="HOGENOM" id="CLU_791662_0_0_9"/>
<proteinExistence type="predicted"/>
<dbReference type="STRING" id="1235802.C823_03360"/>
<dbReference type="OrthoDB" id="9788327at2"/>
<evidence type="ECO:0000313" key="4">
    <source>
        <dbReference type="Proteomes" id="UP000012589"/>
    </source>
</evidence>
<dbReference type="SUPFAM" id="SSF54001">
    <property type="entry name" value="Cysteine proteinases"/>
    <property type="match status" value="1"/>
</dbReference>
<organism evidence="3 4">
    <name type="scientific">Eubacterium plexicaudatum ASF492</name>
    <dbReference type="NCBI Taxonomy" id="1235802"/>
    <lineage>
        <taxon>Bacteria</taxon>
        <taxon>Bacillati</taxon>
        <taxon>Bacillota</taxon>
        <taxon>Clostridia</taxon>
        <taxon>Eubacteriales</taxon>
        <taxon>Eubacteriaceae</taxon>
        <taxon>Eubacterium</taxon>
    </lineage>
</organism>
<name>N2A7B7_9FIRM</name>
<keyword evidence="1" id="KW-0732">Signal</keyword>
<dbReference type="InterPro" id="IPR002931">
    <property type="entry name" value="Transglutaminase-like"/>
</dbReference>
<keyword evidence="4" id="KW-1185">Reference proteome</keyword>
<evidence type="ECO:0000259" key="2">
    <source>
        <dbReference type="Pfam" id="PF01841"/>
    </source>
</evidence>
<dbReference type="GO" id="GO:0005737">
    <property type="term" value="C:cytoplasm"/>
    <property type="evidence" value="ECO:0007669"/>
    <property type="project" value="TreeGrafter"/>
</dbReference>
<dbReference type="AlphaFoldDB" id="N2A7B7"/>
<dbReference type="EMBL" id="AQFT01000100">
    <property type="protein sequence ID" value="EMZ24096.1"/>
    <property type="molecule type" value="Genomic_DNA"/>
</dbReference>
<gene>
    <name evidence="3" type="ORF">C823_03360</name>
</gene>
<dbReference type="InterPro" id="IPR038765">
    <property type="entry name" value="Papain-like_cys_pep_sf"/>
</dbReference>
<dbReference type="PATRIC" id="fig|1235802.3.peg.3546"/>
<protein>
    <recommendedName>
        <fullName evidence="2">Transglutaminase-like domain-containing protein</fullName>
    </recommendedName>
</protein>
<dbReference type="PANTHER" id="PTHR46333:SF2">
    <property type="entry name" value="CYTOKINESIS PROTEIN 3"/>
    <property type="match status" value="1"/>
</dbReference>
<evidence type="ECO:0000313" key="3">
    <source>
        <dbReference type="EMBL" id="EMZ24096.1"/>
    </source>
</evidence>
<dbReference type="Pfam" id="PF01841">
    <property type="entry name" value="Transglut_core"/>
    <property type="match status" value="1"/>
</dbReference>
<dbReference type="InterPro" id="IPR052557">
    <property type="entry name" value="CAP/Cytokinesis_protein"/>
</dbReference>
<dbReference type="Proteomes" id="UP000012589">
    <property type="component" value="Unassembled WGS sequence"/>
</dbReference>
<comment type="caution">
    <text evidence="3">The sequence shown here is derived from an EMBL/GenBank/DDBJ whole genome shotgun (WGS) entry which is preliminary data.</text>
</comment>
<feature type="chain" id="PRO_5039463310" description="Transglutaminase-like domain-containing protein" evidence="1">
    <location>
        <begin position="30"/>
        <end position="350"/>
    </location>
</feature>
<feature type="domain" description="Transglutaminase-like" evidence="2">
    <location>
        <begin position="204"/>
        <end position="303"/>
    </location>
</feature>
<accession>N2A7B7</accession>
<dbReference type="eggNOG" id="COG5279">
    <property type="taxonomic scope" value="Bacteria"/>
</dbReference>
<feature type="signal peptide" evidence="1">
    <location>
        <begin position="1"/>
        <end position="29"/>
    </location>
</feature>
<dbReference type="Gene3D" id="3.10.620.30">
    <property type="match status" value="1"/>
</dbReference>
<evidence type="ECO:0000256" key="1">
    <source>
        <dbReference type="SAM" id="SignalP"/>
    </source>
</evidence>
<dbReference type="PANTHER" id="PTHR46333">
    <property type="entry name" value="CYTOKINESIS PROTEIN 3"/>
    <property type="match status" value="1"/>
</dbReference>
<sequence length="350" mass="39248">MKKIKSMLITAICFMLFFTAIISYQPAQAKAATSKALNQEQIEQTLAQAIKEKKRTVTFTASGNYTTTQIQSALNRAAISQNRMLTGSVRFRKQTNGASPNAKYTIELAEDAFIKIKRLNSEAAAVKAAAKALKDRKYATNYYSEKSYYSIFVKMLQQHPEYNYNTLVWRNTNGTYGYHRGSSISKKEQDKKIKAADKAAKDAVKKCIGSGMNAERKAKAIHDYLIQTCSYNEQVAAAGNRYDDAFTAYGALVDGSAVCQGYAAAFNLMAKKCGLQSMAVCGRAGGVAHAWNYVKIGDKNRYVDCTWDDTDQNKKISYQYFNVTEEKMREQHVWTAADFPAQDIKYSKYF</sequence>
<reference evidence="3 4" key="1">
    <citation type="journal article" date="2014" name="Genome Announc.">
        <title>Draft genome sequences of the altered schaedler flora, a defined bacterial community from gnotobiotic mice.</title>
        <authorList>
            <person name="Wannemuehler M.J."/>
            <person name="Overstreet A.M."/>
            <person name="Ward D.V."/>
            <person name="Phillips G.J."/>
        </authorList>
    </citation>
    <scope>NUCLEOTIDE SEQUENCE [LARGE SCALE GENOMIC DNA]</scope>
    <source>
        <strain evidence="3 4">ASF492</strain>
    </source>
</reference>